<dbReference type="AlphaFoldDB" id="B1ZP03"/>
<accession>B1ZP03</accession>
<gene>
    <name evidence="2" type="ordered locus">Oter_4219</name>
</gene>
<dbReference type="EMBL" id="CP001032">
    <property type="protein sequence ID" value="ACB77492.1"/>
    <property type="molecule type" value="Genomic_DNA"/>
</dbReference>
<evidence type="ECO:0000313" key="2">
    <source>
        <dbReference type="EMBL" id="ACB77492.1"/>
    </source>
</evidence>
<name>B1ZP03_OPITP</name>
<evidence type="ECO:0000313" key="3">
    <source>
        <dbReference type="Proteomes" id="UP000007013"/>
    </source>
</evidence>
<dbReference type="Proteomes" id="UP000007013">
    <property type="component" value="Chromosome"/>
</dbReference>
<dbReference type="STRING" id="452637.Oter_4219"/>
<feature type="region of interest" description="Disordered" evidence="1">
    <location>
        <begin position="38"/>
        <end position="60"/>
    </location>
</feature>
<evidence type="ECO:0000256" key="1">
    <source>
        <dbReference type="SAM" id="MobiDB-lite"/>
    </source>
</evidence>
<dbReference type="KEGG" id="ote:Oter_4219"/>
<proteinExistence type="predicted"/>
<sequence length="60" mass="6574">MALPPLQTVTATSEACGRRDVRKVLPVFPPEIETVQSTELPRSDQRTMLPAKPATHHVPA</sequence>
<organism evidence="2 3">
    <name type="scientific">Opitutus terrae (strain DSM 11246 / JCM 15787 / PB90-1)</name>
    <dbReference type="NCBI Taxonomy" id="452637"/>
    <lineage>
        <taxon>Bacteria</taxon>
        <taxon>Pseudomonadati</taxon>
        <taxon>Verrucomicrobiota</taxon>
        <taxon>Opitutia</taxon>
        <taxon>Opitutales</taxon>
        <taxon>Opitutaceae</taxon>
        <taxon>Opitutus</taxon>
    </lineage>
</organism>
<protein>
    <submittedName>
        <fullName evidence="2">Uncharacterized protein</fullName>
    </submittedName>
</protein>
<dbReference type="HOGENOM" id="CLU_2937091_0_0_0"/>
<keyword evidence="3" id="KW-1185">Reference proteome</keyword>
<reference evidence="2 3" key="1">
    <citation type="journal article" date="2011" name="J. Bacteriol.">
        <title>Genome sequence of the verrucomicrobium Opitutus terrae PB90-1, an abundant inhabitant of rice paddy soil ecosystems.</title>
        <authorList>
            <person name="van Passel M.W."/>
            <person name="Kant R."/>
            <person name="Palva A."/>
            <person name="Copeland A."/>
            <person name="Lucas S."/>
            <person name="Lapidus A."/>
            <person name="Glavina del Rio T."/>
            <person name="Pitluck S."/>
            <person name="Goltsman E."/>
            <person name="Clum A."/>
            <person name="Sun H."/>
            <person name="Schmutz J."/>
            <person name="Larimer F.W."/>
            <person name="Land M.L."/>
            <person name="Hauser L."/>
            <person name="Kyrpides N."/>
            <person name="Mikhailova N."/>
            <person name="Richardson P.P."/>
            <person name="Janssen P.H."/>
            <person name="de Vos W.M."/>
            <person name="Smidt H."/>
        </authorList>
    </citation>
    <scope>NUCLEOTIDE SEQUENCE [LARGE SCALE GENOMIC DNA]</scope>
    <source>
        <strain evidence="3">DSM 11246 / JCM 15787 / PB90-1</strain>
    </source>
</reference>